<dbReference type="PROSITE" id="PS50111">
    <property type="entry name" value="CHEMOTAXIS_TRANSDUC_2"/>
    <property type="match status" value="1"/>
</dbReference>
<dbReference type="Gene3D" id="3.30.450.20">
    <property type="entry name" value="PAS domain"/>
    <property type="match status" value="2"/>
</dbReference>
<feature type="domain" description="Methyl-accepting transducer" evidence="9">
    <location>
        <begin position="413"/>
        <end position="663"/>
    </location>
</feature>
<protein>
    <submittedName>
        <fullName evidence="11">Methyl-accepting chemotaxis protein</fullName>
    </submittedName>
</protein>
<keyword evidence="3 8" id="KW-0472">Membrane</keyword>
<accession>A0ABV2K579</accession>
<dbReference type="Pfam" id="PF22673">
    <property type="entry name" value="MCP-like_PDC_1"/>
    <property type="match status" value="1"/>
</dbReference>
<proteinExistence type="inferred from homology"/>
<dbReference type="Proteomes" id="UP001549104">
    <property type="component" value="Unassembled WGS sequence"/>
</dbReference>
<dbReference type="PANTHER" id="PTHR32089">
    <property type="entry name" value="METHYL-ACCEPTING CHEMOTAXIS PROTEIN MCPB"/>
    <property type="match status" value="1"/>
</dbReference>
<dbReference type="Pfam" id="PF00672">
    <property type="entry name" value="HAMP"/>
    <property type="match status" value="1"/>
</dbReference>
<evidence type="ECO:0000259" key="10">
    <source>
        <dbReference type="PROSITE" id="PS50885"/>
    </source>
</evidence>
<feature type="transmembrane region" description="Helical" evidence="8">
    <location>
        <begin position="316"/>
        <end position="340"/>
    </location>
</feature>
<feature type="coiled-coil region" evidence="7">
    <location>
        <begin position="484"/>
        <end position="518"/>
    </location>
</feature>
<dbReference type="SMART" id="SM00304">
    <property type="entry name" value="HAMP"/>
    <property type="match status" value="1"/>
</dbReference>
<dbReference type="InterPro" id="IPR004089">
    <property type="entry name" value="MCPsignal_dom"/>
</dbReference>
<comment type="similarity">
    <text evidence="5">Belongs to the methyl-accepting chemotaxis (MCP) protein family.</text>
</comment>
<dbReference type="CDD" id="cd12913">
    <property type="entry name" value="PDC1_MCP_like"/>
    <property type="match status" value="1"/>
</dbReference>
<keyword evidence="8" id="KW-0812">Transmembrane</keyword>
<evidence type="ECO:0000256" key="8">
    <source>
        <dbReference type="SAM" id="Phobius"/>
    </source>
</evidence>
<dbReference type="CDD" id="cd06225">
    <property type="entry name" value="HAMP"/>
    <property type="match status" value="1"/>
</dbReference>
<dbReference type="SUPFAM" id="SSF58104">
    <property type="entry name" value="Methyl-accepting chemotaxis protein (MCP) signaling domain"/>
    <property type="match status" value="1"/>
</dbReference>
<dbReference type="SMART" id="SM00283">
    <property type="entry name" value="MA"/>
    <property type="match status" value="1"/>
</dbReference>
<evidence type="ECO:0000313" key="11">
    <source>
        <dbReference type="EMBL" id="MET3655735.1"/>
    </source>
</evidence>
<dbReference type="InterPro" id="IPR003660">
    <property type="entry name" value="HAMP_dom"/>
</dbReference>
<comment type="caution">
    <text evidence="11">The sequence shown here is derived from an EMBL/GenBank/DDBJ whole genome shotgun (WGS) entry which is preliminary data.</text>
</comment>
<keyword evidence="7" id="KW-0175">Coiled coil</keyword>
<organism evidence="11 12">
    <name type="scientific">Sporosarcina psychrophila</name>
    <name type="common">Bacillus psychrophilus</name>
    <dbReference type="NCBI Taxonomy" id="1476"/>
    <lineage>
        <taxon>Bacteria</taxon>
        <taxon>Bacillati</taxon>
        <taxon>Bacillota</taxon>
        <taxon>Bacilli</taxon>
        <taxon>Bacillales</taxon>
        <taxon>Caryophanaceae</taxon>
        <taxon>Sporosarcina</taxon>
    </lineage>
</organism>
<evidence type="ECO:0000256" key="7">
    <source>
        <dbReference type="SAM" id="Coils"/>
    </source>
</evidence>
<dbReference type="Pfam" id="PF00015">
    <property type="entry name" value="MCPsignal"/>
    <property type="match status" value="1"/>
</dbReference>
<evidence type="ECO:0000313" key="12">
    <source>
        <dbReference type="Proteomes" id="UP001549104"/>
    </source>
</evidence>
<reference evidence="11 12" key="1">
    <citation type="submission" date="2024-06" db="EMBL/GenBank/DDBJ databases">
        <title>Sorghum-associated microbial communities from plants grown in Nebraska, USA.</title>
        <authorList>
            <person name="Schachtman D."/>
        </authorList>
    </citation>
    <scope>NUCLEOTIDE SEQUENCE [LARGE SCALE GENOMIC DNA]</scope>
    <source>
        <strain evidence="11 12">1288</strain>
    </source>
</reference>
<comment type="subcellular location">
    <subcellularLocation>
        <location evidence="1">Cell membrane</location>
    </subcellularLocation>
</comment>
<evidence type="ECO:0000256" key="4">
    <source>
        <dbReference type="ARBA" id="ARBA00023224"/>
    </source>
</evidence>
<evidence type="ECO:0000256" key="3">
    <source>
        <dbReference type="ARBA" id="ARBA00023136"/>
    </source>
</evidence>
<keyword evidence="12" id="KW-1185">Reference proteome</keyword>
<feature type="domain" description="HAMP" evidence="10">
    <location>
        <begin position="340"/>
        <end position="394"/>
    </location>
</feature>
<evidence type="ECO:0000256" key="2">
    <source>
        <dbReference type="ARBA" id="ARBA00022475"/>
    </source>
</evidence>
<dbReference type="RefSeq" id="WP_354312234.1">
    <property type="nucleotide sequence ID" value="NZ_JBEPME010000001.1"/>
</dbReference>
<dbReference type="Gene3D" id="1.10.287.950">
    <property type="entry name" value="Methyl-accepting chemotaxis protein"/>
    <property type="match status" value="1"/>
</dbReference>
<evidence type="ECO:0000256" key="5">
    <source>
        <dbReference type="ARBA" id="ARBA00029447"/>
    </source>
</evidence>
<dbReference type="PANTHER" id="PTHR32089:SF112">
    <property type="entry name" value="LYSOZYME-LIKE PROTEIN-RELATED"/>
    <property type="match status" value="1"/>
</dbReference>
<evidence type="ECO:0000256" key="6">
    <source>
        <dbReference type="PROSITE-ProRule" id="PRU00284"/>
    </source>
</evidence>
<gene>
    <name evidence="11" type="ORF">ABIC55_000819</name>
</gene>
<name>A0ABV2K579_SPOPS</name>
<dbReference type="EMBL" id="JBEPME010000001">
    <property type="protein sequence ID" value="MET3655735.1"/>
    <property type="molecule type" value="Genomic_DNA"/>
</dbReference>
<evidence type="ECO:0000256" key="1">
    <source>
        <dbReference type="ARBA" id="ARBA00004236"/>
    </source>
</evidence>
<evidence type="ECO:0000259" key="9">
    <source>
        <dbReference type="PROSITE" id="PS50111"/>
    </source>
</evidence>
<keyword evidence="2" id="KW-1003">Cell membrane</keyword>
<keyword evidence="8" id="KW-1133">Transmembrane helix</keyword>
<keyword evidence="4 6" id="KW-0807">Transducer</keyword>
<sequence length="700" mass="76915">MKKSKSIAWKLSALIITLFLVLFISYTVVTSTILHNQSTNDAESSAIDNTELYAAKMSDRFKKTNDMLHTTKHIFETLQAQGNLTADEAITVIENNLKNNTDASGMAAIFESGSIPIEESVSNDLIDPEKRFIPYLYKDGDKITMEALSEYETEGEGDWYLIPKKEKRAVLTEPYEYSAGGEIVLMTTISVPLITSSGSFFGVLTTDISIDFLNELVNTIKPDGGYASIITDGGYLTANSISEELNGVNVQDSYDWSTIKNTLGKGEVSTLYADSKQLNEEAFNSFAPMLLDNIKDTWSVQTVVPKSKILETYNTILLLTIISAIVMVVLMSAATLWFIFKQLKPLAYLRESIETAAAGDLTRSIDEKHIHPDEIGAVAMAYNNMLRKTNDAIHTVWDSSTQLNKSSNHVHHVFEEIVASSQEVSLATDEIAHGASKQSEDTEETSHRILDLSDQIDSLAILSNNMNVLSKQTGQSTIQGMTEVKKLREHNEATNDMNEKVQQQIETLTTKIAEINQVIASIHGITAQTNLLALNASIEAARAGEHGKGFAVVAEEVRKLAEQSRLETDVIQQTVQEILLESQQTVSIITANIQLMEGQNESVSSTESSFTRNAELAEQMGGSIDELATKLADMMEHKDQAMLAIQSVSAISEETAASAEQVSASAAAQQGELERVAESTNHMNKIAQELQEVVDRFKLS</sequence>
<dbReference type="PROSITE" id="PS50885">
    <property type="entry name" value="HAMP"/>
    <property type="match status" value="1"/>
</dbReference>